<keyword evidence="1" id="KW-1133">Transmembrane helix</keyword>
<organism evidence="2 3">
    <name type="scientific">Halorubrum glutamatedens</name>
    <dbReference type="NCBI Taxonomy" id="2707018"/>
    <lineage>
        <taxon>Archaea</taxon>
        <taxon>Methanobacteriati</taxon>
        <taxon>Methanobacteriota</taxon>
        <taxon>Stenosarchaea group</taxon>
        <taxon>Halobacteria</taxon>
        <taxon>Halobacteriales</taxon>
        <taxon>Haloferacaceae</taxon>
        <taxon>Halorubrum</taxon>
    </lineage>
</organism>
<dbReference type="RefSeq" id="WP_122105683.1">
    <property type="nucleotide sequence ID" value="NZ_JBHSKV010000002.1"/>
</dbReference>
<keyword evidence="1" id="KW-0812">Transmembrane</keyword>
<keyword evidence="3" id="KW-1185">Reference proteome</keyword>
<name>A0ABD5QNB4_9EURY</name>
<evidence type="ECO:0000313" key="3">
    <source>
        <dbReference type="Proteomes" id="UP001596145"/>
    </source>
</evidence>
<feature type="transmembrane region" description="Helical" evidence="1">
    <location>
        <begin position="168"/>
        <end position="188"/>
    </location>
</feature>
<dbReference type="AlphaFoldDB" id="A0ABD5QNB4"/>
<evidence type="ECO:0000313" key="2">
    <source>
        <dbReference type="EMBL" id="MFC5133659.1"/>
    </source>
</evidence>
<proteinExistence type="predicted"/>
<protein>
    <recommendedName>
        <fullName evidence="4">DUF3592 domain-containing protein</fullName>
    </recommendedName>
</protein>
<feature type="transmembrane region" description="Helical" evidence="1">
    <location>
        <begin position="18"/>
        <end position="37"/>
    </location>
</feature>
<sequence length="252" mass="27591">MDVPPSIDRSDHVTVRRLLRLALAVSLISLVFFYPGAISSPYSDTGLTGYYSNQIVERGDSVESIDHAEVTDETSVYRYDELSPVAKEVFDETRSAEGDPFTITICHDWAVVCDEYYASDVPGEFEYGAVGHNVDENELYTIIEDDGEAYLLQTGALGHGDGWDLSGLPLMVLSSLMVLLVSGVLFHNTIRPPNPDGDGFVSHDTVFGSLIGLFALAVPYLHMGDVLTVHQSRVLIVGVVAVGVPVYYLRDR</sequence>
<feature type="transmembrane region" description="Helical" evidence="1">
    <location>
        <begin position="200"/>
        <end position="221"/>
    </location>
</feature>
<gene>
    <name evidence="2" type="ORF">ACFPJA_02795</name>
</gene>
<accession>A0ABD5QNB4</accession>
<keyword evidence="1" id="KW-0472">Membrane</keyword>
<evidence type="ECO:0000256" key="1">
    <source>
        <dbReference type="SAM" id="Phobius"/>
    </source>
</evidence>
<reference evidence="2 3" key="1">
    <citation type="journal article" date="2019" name="Int. J. Syst. Evol. Microbiol.">
        <title>The Global Catalogue of Microorganisms (GCM) 10K type strain sequencing project: providing services to taxonomists for standard genome sequencing and annotation.</title>
        <authorList>
            <consortium name="The Broad Institute Genomics Platform"/>
            <consortium name="The Broad Institute Genome Sequencing Center for Infectious Disease"/>
            <person name="Wu L."/>
            <person name="Ma J."/>
        </authorList>
    </citation>
    <scope>NUCLEOTIDE SEQUENCE [LARGE SCALE GENOMIC DNA]</scope>
    <source>
        <strain evidence="2 3">CGMCC 1.16026</strain>
    </source>
</reference>
<dbReference type="Proteomes" id="UP001596145">
    <property type="component" value="Unassembled WGS sequence"/>
</dbReference>
<feature type="transmembrane region" description="Helical" evidence="1">
    <location>
        <begin position="233"/>
        <end position="249"/>
    </location>
</feature>
<comment type="caution">
    <text evidence="2">The sequence shown here is derived from an EMBL/GenBank/DDBJ whole genome shotgun (WGS) entry which is preliminary data.</text>
</comment>
<dbReference type="EMBL" id="JBHSKV010000002">
    <property type="protein sequence ID" value="MFC5133659.1"/>
    <property type="molecule type" value="Genomic_DNA"/>
</dbReference>
<evidence type="ECO:0008006" key="4">
    <source>
        <dbReference type="Google" id="ProtNLM"/>
    </source>
</evidence>